<dbReference type="Proteomes" id="UP000830167">
    <property type="component" value="Chromosome"/>
</dbReference>
<accession>A0ABY4CN33</accession>
<feature type="domain" description="ChrB N-terminal" evidence="1">
    <location>
        <begin position="18"/>
        <end position="161"/>
    </location>
</feature>
<evidence type="ECO:0000313" key="2">
    <source>
        <dbReference type="EMBL" id="UOF90946.1"/>
    </source>
</evidence>
<name>A0ABY4CN33_9BACL</name>
<sequence length="166" mass="20122">MSWIVFIYKVPSTPTKYRAYIWRELKKLGALYLQDGVCILPNKDDVYLFIDTLSDKVNTFGGQEFTFLSTTFFKEKEEQMIQQFNDARNAEYTELMRSLLEFQENFNEKEEWEFSEIQQKKIREEFQKLLRQFQIIEARDYFEADQGRKVRFLIDTCRKILTQTQL</sequence>
<evidence type="ECO:0000313" key="3">
    <source>
        <dbReference type="Proteomes" id="UP000830167"/>
    </source>
</evidence>
<dbReference type="InterPro" id="IPR046858">
    <property type="entry name" value="ChrB_N"/>
</dbReference>
<gene>
    <name evidence="2" type="ORF">LSG31_01260</name>
</gene>
<dbReference type="Pfam" id="PF20229">
    <property type="entry name" value="ChrB_N"/>
    <property type="match status" value="1"/>
</dbReference>
<reference evidence="2" key="1">
    <citation type="submission" date="2021-12" db="EMBL/GenBank/DDBJ databases">
        <title>Alicyclobacillaceae gen. nov., sp. nov., isolated from chalcocite enrichment system.</title>
        <authorList>
            <person name="Jiang Z."/>
        </authorList>
    </citation>
    <scope>NUCLEOTIDE SEQUENCE</scope>
    <source>
        <strain evidence="2">MYW30-H2</strain>
    </source>
</reference>
<protein>
    <recommendedName>
        <fullName evidence="1">ChrB N-terminal domain-containing protein</fullName>
    </recommendedName>
</protein>
<proteinExistence type="predicted"/>
<organism evidence="2 3">
    <name type="scientific">Fodinisporobacter ferrooxydans</name>
    <dbReference type="NCBI Taxonomy" id="2901836"/>
    <lineage>
        <taxon>Bacteria</taxon>
        <taxon>Bacillati</taxon>
        <taxon>Bacillota</taxon>
        <taxon>Bacilli</taxon>
        <taxon>Bacillales</taxon>
        <taxon>Alicyclobacillaceae</taxon>
        <taxon>Fodinisporobacter</taxon>
    </lineage>
</organism>
<dbReference type="RefSeq" id="WP_347437640.1">
    <property type="nucleotide sequence ID" value="NZ_CP089291.1"/>
</dbReference>
<dbReference type="EMBL" id="CP089291">
    <property type="protein sequence ID" value="UOF90946.1"/>
    <property type="molecule type" value="Genomic_DNA"/>
</dbReference>
<keyword evidence="3" id="KW-1185">Reference proteome</keyword>
<evidence type="ECO:0000259" key="1">
    <source>
        <dbReference type="Pfam" id="PF20229"/>
    </source>
</evidence>